<evidence type="ECO:0000256" key="1">
    <source>
        <dbReference type="SAM" id="MobiDB-lite"/>
    </source>
</evidence>
<dbReference type="AlphaFoldDB" id="A0A0J8AZD5"/>
<organism evidence="2 3">
    <name type="scientific">Beta vulgaris subsp. vulgaris</name>
    <name type="common">Beet</name>
    <dbReference type="NCBI Taxonomy" id="3555"/>
    <lineage>
        <taxon>Eukaryota</taxon>
        <taxon>Viridiplantae</taxon>
        <taxon>Streptophyta</taxon>
        <taxon>Embryophyta</taxon>
        <taxon>Tracheophyta</taxon>
        <taxon>Spermatophyta</taxon>
        <taxon>Magnoliopsida</taxon>
        <taxon>eudicotyledons</taxon>
        <taxon>Gunneridae</taxon>
        <taxon>Pentapetalae</taxon>
        <taxon>Caryophyllales</taxon>
        <taxon>Chenopodiaceae</taxon>
        <taxon>Betoideae</taxon>
        <taxon>Beta</taxon>
    </lineage>
</organism>
<evidence type="ECO:0000313" key="3">
    <source>
        <dbReference type="Proteomes" id="UP000035740"/>
    </source>
</evidence>
<feature type="compositionally biased region" description="Low complexity" evidence="1">
    <location>
        <begin position="1"/>
        <end position="12"/>
    </location>
</feature>
<feature type="non-terminal residue" evidence="2">
    <location>
        <position position="71"/>
    </location>
</feature>
<gene>
    <name evidence="2" type="ORF">BVRB_024400</name>
</gene>
<proteinExistence type="predicted"/>
<accession>A0A0J8AZD5</accession>
<sequence>MMGSHQSKMSSSSERERAQALQVPSEQISTKPDFSSQPGAGVKPDQPNLQMMSEQAEKPVSEGRQSGEGLR</sequence>
<feature type="compositionally biased region" description="Polar residues" evidence="1">
    <location>
        <begin position="22"/>
        <end position="38"/>
    </location>
</feature>
<name>A0A0J8AZD5_BETVV</name>
<dbReference type="Proteomes" id="UP000035740">
    <property type="component" value="Unassembled WGS sequence"/>
</dbReference>
<dbReference type="Gramene" id="KMS94139">
    <property type="protein sequence ID" value="KMS94139"/>
    <property type="gene ID" value="BVRB_024400"/>
</dbReference>
<keyword evidence="3" id="KW-1185">Reference proteome</keyword>
<protein>
    <submittedName>
        <fullName evidence="2">Uncharacterized protein</fullName>
    </submittedName>
</protein>
<evidence type="ECO:0000313" key="2">
    <source>
        <dbReference type="EMBL" id="KMS94139.1"/>
    </source>
</evidence>
<reference evidence="2 3" key="1">
    <citation type="journal article" date="2014" name="Nature">
        <title>The genome of the recently domesticated crop plant sugar beet (Beta vulgaris).</title>
        <authorList>
            <person name="Dohm J.C."/>
            <person name="Minoche A.E."/>
            <person name="Holtgrawe D."/>
            <person name="Capella-Gutierrez S."/>
            <person name="Zakrzewski F."/>
            <person name="Tafer H."/>
            <person name="Rupp O."/>
            <person name="Sorensen T.R."/>
            <person name="Stracke R."/>
            <person name="Reinhardt R."/>
            <person name="Goesmann A."/>
            <person name="Kraft T."/>
            <person name="Schulz B."/>
            <person name="Stadler P.F."/>
            <person name="Schmidt T."/>
            <person name="Gabaldon T."/>
            <person name="Lehrach H."/>
            <person name="Weisshaar B."/>
            <person name="Himmelbauer H."/>
        </authorList>
    </citation>
    <scope>NUCLEOTIDE SEQUENCE [LARGE SCALE GENOMIC DNA]</scope>
    <source>
        <tissue evidence="2">Taproot</tissue>
    </source>
</reference>
<dbReference type="EMBL" id="KQ095787">
    <property type="protein sequence ID" value="KMS94139.1"/>
    <property type="molecule type" value="Genomic_DNA"/>
</dbReference>
<feature type="region of interest" description="Disordered" evidence="1">
    <location>
        <begin position="1"/>
        <end position="71"/>
    </location>
</feature>